<keyword evidence="2" id="KW-0812">Transmembrane</keyword>
<feature type="transmembrane region" description="Helical" evidence="2">
    <location>
        <begin position="111"/>
        <end position="133"/>
    </location>
</feature>
<dbReference type="AlphaFoldDB" id="A0A255H8Q8"/>
<evidence type="ECO:0000313" key="3">
    <source>
        <dbReference type="EMBL" id="OYO23989.1"/>
    </source>
</evidence>
<feature type="transmembrane region" description="Helical" evidence="2">
    <location>
        <begin position="397"/>
        <end position="419"/>
    </location>
</feature>
<keyword evidence="4" id="KW-1185">Reference proteome</keyword>
<feature type="transmembrane region" description="Helical" evidence="2">
    <location>
        <begin position="220"/>
        <end position="242"/>
    </location>
</feature>
<name>A0A255H8Q8_9ACTN</name>
<keyword evidence="2" id="KW-0472">Membrane</keyword>
<protein>
    <submittedName>
        <fullName evidence="3">Uncharacterized protein</fullName>
    </submittedName>
</protein>
<dbReference type="InterPro" id="IPR045931">
    <property type="entry name" value="DUF6350"/>
</dbReference>
<reference evidence="3 4" key="1">
    <citation type="submission" date="2017-07" db="EMBL/GenBank/DDBJ databases">
        <title>Draft whole genome sequences of clinical Proprionibacteriaceae strains.</title>
        <authorList>
            <person name="Bernier A.-M."/>
            <person name="Bernard K."/>
            <person name="Domingo M.-C."/>
        </authorList>
    </citation>
    <scope>NUCLEOTIDE SEQUENCE [LARGE SCALE GENOMIC DNA]</scope>
    <source>
        <strain evidence="3 4">NML 130396</strain>
    </source>
</reference>
<feature type="transmembrane region" description="Helical" evidence="2">
    <location>
        <begin position="45"/>
        <end position="72"/>
    </location>
</feature>
<dbReference type="Proteomes" id="UP000216311">
    <property type="component" value="Unassembled WGS sequence"/>
</dbReference>
<feature type="transmembrane region" description="Helical" evidence="2">
    <location>
        <begin position="262"/>
        <end position="284"/>
    </location>
</feature>
<feature type="compositionally biased region" description="Acidic residues" evidence="1">
    <location>
        <begin position="430"/>
        <end position="442"/>
    </location>
</feature>
<evidence type="ECO:0000256" key="1">
    <source>
        <dbReference type="SAM" id="MobiDB-lite"/>
    </source>
</evidence>
<feature type="transmembrane region" description="Helical" evidence="2">
    <location>
        <begin position="322"/>
        <end position="345"/>
    </location>
</feature>
<sequence length="492" mass="51143">MVRTMPDLMTSRRRAPRLTLRVRSADELDDGEAGEDEASGPQLPWYASAALAGLVAAAGGWLLLAGLVMLIWLTARSGAVLDAIGAGTQVWLLANGGGLQLGGQRWTLVPLTLTLLLALMIGQGAALAARAGLRADRAAGVEHQPADLARIVRNVTLLTSVCYAGAVTVTASLVGSTEQGVRALVGSAVLAVLAAYVGAARAVKHRLKDVLPGWARAVPAAVGAAVTILLLTGVVVLVLGFVQNHEQVQALNERLGLEGVNLGVSIVAQALFLPNLVFWCGAWALGAGFRFGQGSVISPSSTDLGLLPSIPVLGALPDEGPGSAAMLTWLAAGALAGAVAAILVMRGRPRARFDETAVVGGLSGILAALVFTALAATSGGDLGTERLTGIGPRLTELAVLSGALLGISGLAVGLIWGLVRRPLSAQAEEETYAEDEAYEVQDAEATTDLSEVTEADEEHERTTELRRPRDPEDEPTEVVERPQRRWNPLSRR</sequence>
<feature type="transmembrane region" description="Helical" evidence="2">
    <location>
        <begin position="357"/>
        <end position="377"/>
    </location>
</feature>
<accession>A0A255H8Q8</accession>
<dbReference type="Pfam" id="PF19877">
    <property type="entry name" value="DUF6350"/>
    <property type="match status" value="1"/>
</dbReference>
<feature type="transmembrane region" description="Helical" evidence="2">
    <location>
        <begin position="180"/>
        <end position="199"/>
    </location>
</feature>
<feature type="region of interest" description="Disordered" evidence="1">
    <location>
        <begin position="430"/>
        <end position="492"/>
    </location>
</feature>
<gene>
    <name evidence="3" type="ORF">CGZ93_05660</name>
</gene>
<comment type="caution">
    <text evidence="3">The sequence shown here is derived from an EMBL/GenBank/DDBJ whole genome shotgun (WGS) entry which is preliminary data.</text>
</comment>
<dbReference type="EMBL" id="NMVQ01000006">
    <property type="protein sequence ID" value="OYO23989.1"/>
    <property type="molecule type" value="Genomic_DNA"/>
</dbReference>
<evidence type="ECO:0000256" key="2">
    <source>
        <dbReference type="SAM" id="Phobius"/>
    </source>
</evidence>
<evidence type="ECO:0000313" key="4">
    <source>
        <dbReference type="Proteomes" id="UP000216311"/>
    </source>
</evidence>
<feature type="compositionally biased region" description="Basic and acidic residues" evidence="1">
    <location>
        <begin position="458"/>
        <end position="470"/>
    </location>
</feature>
<keyword evidence="2" id="KW-1133">Transmembrane helix</keyword>
<proteinExistence type="predicted"/>
<organism evidence="3 4">
    <name type="scientific">Enemella dayhoffiae</name>
    <dbReference type="NCBI Taxonomy" id="2016507"/>
    <lineage>
        <taxon>Bacteria</taxon>
        <taxon>Bacillati</taxon>
        <taxon>Actinomycetota</taxon>
        <taxon>Actinomycetes</taxon>
        <taxon>Propionibacteriales</taxon>
        <taxon>Propionibacteriaceae</taxon>
        <taxon>Enemella</taxon>
    </lineage>
</organism>